<evidence type="ECO:0000313" key="2">
    <source>
        <dbReference type="Proteomes" id="UP000789702"/>
    </source>
</evidence>
<gene>
    <name evidence="1" type="ORF">DHETER_LOCUS15782</name>
</gene>
<reference evidence="1" key="1">
    <citation type="submission" date="2021-06" db="EMBL/GenBank/DDBJ databases">
        <authorList>
            <person name="Kallberg Y."/>
            <person name="Tangrot J."/>
            <person name="Rosling A."/>
        </authorList>
    </citation>
    <scope>NUCLEOTIDE SEQUENCE</scope>
    <source>
        <strain evidence="1">IL203A</strain>
    </source>
</reference>
<accession>A0ACA9QZA7</accession>
<sequence>AFEKEQNEKTALEMLEDELREATQLNQILTSQKKELVSLRDQLNNLVDSAFTDLMPESPLENEVGTLYAQFNQVAVD</sequence>
<proteinExistence type="predicted"/>
<feature type="non-terminal residue" evidence="1">
    <location>
        <position position="77"/>
    </location>
</feature>
<feature type="non-terminal residue" evidence="1">
    <location>
        <position position="1"/>
    </location>
</feature>
<keyword evidence="2" id="KW-1185">Reference proteome</keyword>
<name>A0ACA9QZA7_9GLOM</name>
<dbReference type="EMBL" id="CAJVPU010056344">
    <property type="protein sequence ID" value="CAG8770191.1"/>
    <property type="molecule type" value="Genomic_DNA"/>
</dbReference>
<protein>
    <submittedName>
        <fullName evidence="1">13886_t:CDS:1</fullName>
    </submittedName>
</protein>
<organism evidence="1 2">
    <name type="scientific">Dentiscutata heterogama</name>
    <dbReference type="NCBI Taxonomy" id="1316150"/>
    <lineage>
        <taxon>Eukaryota</taxon>
        <taxon>Fungi</taxon>
        <taxon>Fungi incertae sedis</taxon>
        <taxon>Mucoromycota</taxon>
        <taxon>Glomeromycotina</taxon>
        <taxon>Glomeromycetes</taxon>
        <taxon>Diversisporales</taxon>
        <taxon>Gigasporaceae</taxon>
        <taxon>Dentiscutata</taxon>
    </lineage>
</organism>
<comment type="caution">
    <text evidence="1">The sequence shown here is derived from an EMBL/GenBank/DDBJ whole genome shotgun (WGS) entry which is preliminary data.</text>
</comment>
<evidence type="ECO:0000313" key="1">
    <source>
        <dbReference type="EMBL" id="CAG8770191.1"/>
    </source>
</evidence>
<dbReference type="Proteomes" id="UP000789702">
    <property type="component" value="Unassembled WGS sequence"/>
</dbReference>